<gene>
    <name evidence="2" type="ORF">M404DRAFT_395499</name>
</gene>
<name>A0A0C3KDT6_PISTI</name>
<accession>A0A0C3KDT6</accession>
<evidence type="ECO:0000313" key="3">
    <source>
        <dbReference type="Proteomes" id="UP000054217"/>
    </source>
</evidence>
<dbReference type="HOGENOM" id="CLU_2050580_0_0_1"/>
<organism evidence="2 3">
    <name type="scientific">Pisolithus tinctorius Marx 270</name>
    <dbReference type="NCBI Taxonomy" id="870435"/>
    <lineage>
        <taxon>Eukaryota</taxon>
        <taxon>Fungi</taxon>
        <taxon>Dikarya</taxon>
        <taxon>Basidiomycota</taxon>
        <taxon>Agaricomycotina</taxon>
        <taxon>Agaricomycetes</taxon>
        <taxon>Agaricomycetidae</taxon>
        <taxon>Boletales</taxon>
        <taxon>Sclerodermatineae</taxon>
        <taxon>Pisolithaceae</taxon>
        <taxon>Pisolithus</taxon>
    </lineage>
</organism>
<keyword evidence="3" id="KW-1185">Reference proteome</keyword>
<dbReference type="EMBL" id="KN831959">
    <property type="protein sequence ID" value="KIO07772.1"/>
    <property type="molecule type" value="Genomic_DNA"/>
</dbReference>
<dbReference type="Proteomes" id="UP000054217">
    <property type="component" value="Unassembled WGS sequence"/>
</dbReference>
<dbReference type="InParanoid" id="A0A0C3KDT6"/>
<dbReference type="AlphaFoldDB" id="A0A0C3KDT6"/>
<reference evidence="3" key="2">
    <citation type="submission" date="2015-01" db="EMBL/GenBank/DDBJ databases">
        <title>Evolutionary Origins and Diversification of the Mycorrhizal Mutualists.</title>
        <authorList>
            <consortium name="DOE Joint Genome Institute"/>
            <consortium name="Mycorrhizal Genomics Consortium"/>
            <person name="Kohler A."/>
            <person name="Kuo A."/>
            <person name="Nagy L.G."/>
            <person name="Floudas D."/>
            <person name="Copeland A."/>
            <person name="Barry K.W."/>
            <person name="Cichocki N."/>
            <person name="Veneault-Fourrey C."/>
            <person name="LaButti K."/>
            <person name="Lindquist E.A."/>
            <person name="Lipzen A."/>
            <person name="Lundell T."/>
            <person name="Morin E."/>
            <person name="Murat C."/>
            <person name="Riley R."/>
            <person name="Ohm R."/>
            <person name="Sun H."/>
            <person name="Tunlid A."/>
            <person name="Henrissat B."/>
            <person name="Grigoriev I.V."/>
            <person name="Hibbett D.S."/>
            <person name="Martin F."/>
        </authorList>
    </citation>
    <scope>NUCLEOTIDE SEQUENCE [LARGE SCALE GENOMIC DNA]</scope>
    <source>
        <strain evidence="3">Marx 270</strain>
    </source>
</reference>
<proteinExistence type="predicted"/>
<evidence type="ECO:0000256" key="1">
    <source>
        <dbReference type="SAM" id="MobiDB-lite"/>
    </source>
</evidence>
<protein>
    <submittedName>
        <fullName evidence="2">Uncharacterized protein</fullName>
    </submittedName>
</protein>
<feature type="compositionally biased region" description="Polar residues" evidence="1">
    <location>
        <begin position="1"/>
        <end position="23"/>
    </location>
</feature>
<evidence type="ECO:0000313" key="2">
    <source>
        <dbReference type="EMBL" id="KIO07772.1"/>
    </source>
</evidence>
<sequence length="120" mass="13522">MCVMSSLWNGSPTDSSRSKTNSYRLGHSSRSRSAGIEAHRRVQGIALPLGCRSWRWGMVDTGFNGAWFLYKKGGSYSNLLYWVESIGARVCTAYTPETLFITLRRHFAILKTDFASEDEC</sequence>
<reference evidence="2 3" key="1">
    <citation type="submission" date="2014-04" db="EMBL/GenBank/DDBJ databases">
        <authorList>
            <consortium name="DOE Joint Genome Institute"/>
            <person name="Kuo A."/>
            <person name="Kohler A."/>
            <person name="Costa M.D."/>
            <person name="Nagy L.G."/>
            <person name="Floudas D."/>
            <person name="Copeland A."/>
            <person name="Barry K.W."/>
            <person name="Cichocki N."/>
            <person name="Veneault-Fourrey C."/>
            <person name="LaButti K."/>
            <person name="Lindquist E.A."/>
            <person name="Lipzen A."/>
            <person name="Lundell T."/>
            <person name="Morin E."/>
            <person name="Murat C."/>
            <person name="Sun H."/>
            <person name="Tunlid A."/>
            <person name="Henrissat B."/>
            <person name="Grigoriev I.V."/>
            <person name="Hibbett D.S."/>
            <person name="Martin F."/>
            <person name="Nordberg H.P."/>
            <person name="Cantor M.N."/>
            <person name="Hua S.X."/>
        </authorList>
    </citation>
    <scope>NUCLEOTIDE SEQUENCE [LARGE SCALE GENOMIC DNA]</scope>
    <source>
        <strain evidence="2 3">Marx 270</strain>
    </source>
</reference>
<feature type="region of interest" description="Disordered" evidence="1">
    <location>
        <begin position="1"/>
        <end position="27"/>
    </location>
</feature>